<dbReference type="Gene3D" id="2.10.50.10">
    <property type="entry name" value="Tumor Necrosis Factor Receptor, subunit A, domain 2"/>
    <property type="match status" value="2"/>
</dbReference>
<feature type="disulfide bond" evidence="9">
    <location>
        <begin position="40"/>
        <end position="53"/>
    </location>
</feature>
<keyword evidence="8" id="KW-0325">Glycoprotein</keyword>
<sequence>TGTYVAQHCSIPHSRGKCSPCTQGETYTGHENGLEECLLCRQCREDEITVGPCTVTHDTECQCKQGYFCPPEGCEACQKCN</sequence>
<evidence type="ECO:0000256" key="7">
    <source>
        <dbReference type="ARBA" id="ARBA00023170"/>
    </source>
</evidence>
<feature type="disulfide bond" evidence="9">
    <location>
        <begin position="43"/>
        <end position="61"/>
    </location>
</feature>
<dbReference type="InterPro" id="IPR052491">
    <property type="entry name" value="TNFRSF10"/>
</dbReference>
<keyword evidence="7" id="KW-0675">Receptor</keyword>
<keyword evidence="6 9" id="KW-1015">Disulfide bond</keyword>
<dbReference type="AlphaFoldDB" id="A0A7L3FS15"/>
<dbReference type="GO" id="GO:0009986">
    <property type="term" value="C:cell surface"/>
    <property type="evidence" value="ECO:0007669"/>
    <property type="project" value="TreeGrafter"/>
</dbReference>
<organism evidence="11 12">
    <name type="scientific">Zapornia atra</name>
    <name type="common">Henderson crake</name>
    <dbReference type="NCBI Taxonomy" id="2585822"/>
    <lineage>
        <taxon>Eukaryota</taxon>
        <taxon>Metazoa</taxon>
        <taxon>Chordata</taxon>
        <taxon>Craniata</taxon>
        <taxon>Vertebrata</taxon>
        <taxon>Euteleostomi</taxon>
        <taxon>Archelosauria</taxon>
        <taxon>Archosauria</taxon>
        <taxon>Dinosauria</taxon>
        <taxon>Saurischia</taxon>
        <taxon>Theropoda</taxon>
        <taxon>Coelurosauria</taxon>
        <taxon>Aves</taxon>
        <taxon>Neognathae</taxon>
        <taxon>Neoaves</taxon>
        <taxon>Gruiformes</taxon>
        <taxon>Rallidae</taxon>
        <taxon>Zapornia</taxon>
    </lineage>
</organism>
<feature type="repeat" description="TNFR-Cys" evidence="9">
    <location>
        <begin position="20"/>
        <end position="61"/>
    </location>
</feature>
<keyword evidence="3" id="KW-0732">Signal</keyword>
<evidence type="ECO:0000256" key="8">
    <source>
        <dbReference type="ARBA" id="ARBA00023180"/>
    </source>
</evidence>
<gene>
    <name evidence="11" type="primary">Tnfrsf23</name>
    <name evidence="11" type="ORF">ZAPATR_R11785</name>
</gene>
<dbReference type="FunFam" id="2.10.50.10:FF:000004">
    <property type="entry name" value="Tumor necrosis factor receptor superfamily member 6"/>
    <property type="match status" value="1"/>
</dbReference>
<name>A0A7L3FS15_9GRUI</name>
<keyword evidence="5" id="KW-0472">Membrane</keyword>
<evidence type="ECO:0000256" key="6">
    <source>
        <dbReference type="ARBA" id="ARBA00023157"/>
    </source>
</evidence>
<dbReference type="EMBL" id="VZTU01028376">
    <property type="protein sequence ID" value="NXT83643.1"/>
    <property type="molecule type" value="Genomic_DNA"/>
</dbReference>
<feature type="non-terminal residue" evidence="11">
    <location>
        <position position="1"/>
    </location>
</feature>
<evidence type="ECO:0000256" key="9">
    <source>
        <dbReference type="PROSITE-ProRule" id="PRU00206"/>
    </source>
</evidence>
<comment type="caution">
    <text evidence="11">The sequence shown here is derived from an EMBL/GenBank/DDBJ whole genome shotgun (WGS) entry which is preliminary data.</text>
</comment>
<keyword evidence="12" id="KW-1185">Reference proteome</keyword>
<evidence type="ECO:0000256" key="3">
    <source>
        <dbReference type="ARBA" id="ARBA00022729"/>
    </source>
</evidence>
<dbReference type="GO" id="GO:0004888">
    <property type="term" value="F:transmembrane signaling receptor activity"/>
    <property type="evidence" value="ECO:0007669"/>
    <property type="project" value="InterPro"/>
</dbReference>
<accession>A0A7L3FS15</accession>
<evidence type="ECO:0000313" key="12">
    <source>
        <dbReference type="Proteomes" id="UP000557426"/>
    </source>
</evidence>
<evidence type="ECO:0000256" key="4">
    <source>
        <dbReference type="ARBA" id="ARBA00022737"/>
    </source>
</evidence>
<dbReference type="GO" id="GO:0006955">
    <property type="term" value="P:immune response"/>
    <property type="evidence" value="ECO:0007669"/>
    <property type="project" value="InterPro"/>
</dbReference>
<feature type="non-terminal residue" evidence="11">
    <location>
        <position position="81"/>
    </location>
</feature>
<dbReference type="PANTHER" id="PTHR46330">
    <property type="entry name" value="TUMOR NECROSIS FACTOR RECEPTOR SUPERFAMILY MEMBER 10B"/>
    <property type="match status" value="1"/>
</dbReference>
<reference evidence="11 12" key="1">
    <citation type="submission" date="2019-09" db="EMBL/GenBank/DDBJ databases">
        <title>Bird 10,000 Genomes (B10K) Project - Family phase.</title>
        <authorList>
            <person name="Zhang G."/>
        </authorList>
    </citation>
    <scope>NUCLEOTIDE SEQUENCE [LARGE SCALE GENOMIC DNA]</scope>
    <source>
        <strain evidence="11">B10K-DU-011-47</strain>
        <tissue evidence="11">Mixed tissue sample</tissue>
    </source>
</reference>
<dbReference type="GO" id="GO:0036462">
    <property type="term" value="P:TRAIL-activated apoptotic signaling pathway"/>
    <property type="evidence" value="ECO:0007669"/>
    <property type="project" value="TreeGrafter"/>
</dbReference>
<evidence type="ECO:0000256" key="1">
    <source>
        <dbReference type="ARBA" id="ARBA00004370"/>
    </source>
</evidence>
<dbReference type="PRINTS" id="PR01680">
    <property type="entry name" value="TNFACTORR6"/>
</dbReference>
<keyword evidence="2" id="KW-0053">Apoptosis</keyword>
<dbReference type="Pfam" id="PF00020">
    <property type="entry name" value="TNFR_c6"/>
    <property type="match status" value="1"/>
</dbReference>
<dbReference type="GO" id="GO:0043065">
    <property type="term" value="P:positive regulation of apoptotic process"/>
    <property type="evidence" value="ECO:0007669"/>
    <property type="project" value="TreeGrafter"/>
</dbReference>
<dbReference type="InterPro" id="IPR001368">
    <property type="entry name" value="TNFR/NGFR_Cys_rich_reg"/>
</dbReference>
<comment type="subcellular location">
    <subcellularLocation>
        <location evidence="1">Membrane</location>
    </subcellularLocation>
</comment>
<comment type="caution">
    <text evidence="9">Lacks conserved residue(s) required for the propagation of feature annotation.</text>
</comment>
<dbReference type="Proteomes" id="UP000557426">
    <property type="component" value="Unassembled WGS sequence"/>
</dbReference>
<evidence type="ECO:0000313" key="11">
    <source>
        <dbReference type="EMBL" id="NXT83643.1"/>
    </source>
</evidence>
<evidence type="ECO:0000256" key="5">
    <source>
        <dbReference type="ARBA" id="ARBA00023136"/>
    </source>
</evidence>
<dbReference type="SUPFAM" id="SSF57586">
    <property type="entry name" value="TNF receptor-like"/>
    <property type="match status" value="2"/>
</dbReference>
<protein>
    <submittedName>
        <fullName evidence="11">TNR23 factor</fullName>
    </submittedName>
</protein>
<dbReference type="SMART" id="SM00208">
    <property type="entry name" value="TNFR"/>
    <property type="match status" value="1"/>
</dbReference>
<evidence type="ECO:0000256" key="2">
    <source>
        <dbReference type="ARBA" id="ARBA00022703"/>
    </source>
</evidence>
<dbReference type="GO" id="GO:0005886">
    <property type="term" value="C:plasma membrane"/>
    <property type="evidence" value="ECO:0007669"/>
    <property type="project" value="TreeGrafter"/>
</dbReference>
<feature type="domain" description="TNFR-Cys" evidence="10">
    <location>
        <begin position="20"/>
        <end position="61"/>
    </location>
</feature>
<evidence type="ECO:0000259" key="10">
    <source>
        <dbReference type="PROSITE" id="PS50050"/>
    </source>
</evidence>
<dbReference type="PANTHER" id="PTHR46330:SF16">
    <property type="entry name" value="TUMOR NECROSIS FACTOR RECEPTOR SUPERFAMILY MEMBER 22"/>
    <property type="match status" value="1"/>
</dbReference>
<proteinExistence type="predicted"/>
<dbReference type="PROSITE" id="PS50050">
    <property type="entry name" value="TNFR_NGFR_2"/>
    <property type="match status" value="1"/>
</dbReference>
<keyword evidence="4" id="KW-0677">Repeat</keyword>
<dbReference type="InterPro" id="IPR008063">
    <property type="entry name" value="Fas_rcpt"/>
</dbReference>